<dbReference type="Gene3D" id="1.10.1740.10">
    <property type="match status" value="1"/>
</dbReference>
<evidence type="ECO:0000313" key="5">
    <source>
        <dbReference type="EMBL" id="TFB87261.1"/>
    </source>
</evidence>
<sequence length="123" mass="13709">MEVDSAEDADWDLVRRAAAGDRRAFGVLFDRHSRAVTRYVWVLLSDQMDVEEVVQDTFVTAWAKAGKVQGYVLRSDAATPELFPAGGWTAWLAQVHARYPNGQPLPLYSSTGTTVLGTFTLYR</sequence>
<evidence type="ECO:0000256" key="2">
    <source>
        <dbReference type="ARBA" id="ARBA00023082"/>
    </source>
</evidence>
<accession>A0ABY2ICE6</accession>
<protein>
    <recommendedName>
        <fullName evidence="4">RNA polymerase sigma-70 region 2 domain-containing protein</fullName>
    </recommendedName>
</protein>
<dbReference type="InterPro" id="IPR013325">
    <property type="entry name" value="RNA_pol_sigma_r2"/>
</dbReference>
<feature type="domain" description="RNA polymerase sigma-70 region 2" evidence="4">
    <location>
        <begin position="28"/>
        <end position="67"/>
    </location>
</feature>
<dbReference type="Pfam" id="PF04542">
    <property type="entry name" value="Sigma70_r2"/>
    <property type="match status" value="1"/>
</dbReference>
<dbReference type="InterPro" id="IPR039425">
    <property type="entry name" value="RNA_pol_sigma-70-like"/>
</dbReference>
<evidence type="ECO:0000259" key="4">
    <source>
        <dbReference type="Pfam" id="PF04542"/>
    </source>
</evidence>
<keyword evidence="1" id="KW-0805">Transcription regulation</keyword>
<organism evidence="5 6">
    <name type="scientific">Cryobacterium algoricola</name>
    <dbReference type="NCBI Taxonomy" id="1259183"/>
    <lineage>
        <taxon>Bacteria</taxon>
        <taxon>Bacillati</taxon>
        <taxon>Actinomycetota</taxon>
        <taxon>Actinomycetes</taxon>
        <taxon>Micrococcales</taxon>
        <taxon>Microbacteriaceae</taxon>
        <taxon>Cryobacterium</taxon>
    </lineage>
</organism>
<evidence type="ECO:0000256" key="3">
    <source>
        <dbReference type="ARBA" id="ARBA00023163"/>
    </source>
</evidence>
<dbReference type="Proteomes" id="UP000297608">
    <property type="component" value="Unassembled WGS sequence"/>
</dbReference>
<dbReference type="PANTHER" id="PTHR43133:SF25">
    <property type="entry name" value="RNA POLYMERASE SIGMA FACTOR RFAY-RELATED"/>
    <property type="match status" value="1"/>
</dbReference>
<keyword evidence="3" id="KW-0804">Transcription</keyword>
<dbReference type="SUPFAM" id="SSF88946">
    <property type="entry name" value="Sigma2 domain of RNA polymerase sigma factors"/>
    <property type="match status" value="1"/>
</dbReference>
<name>A0ABY2ICE6_9MICO</name>
<dbReference type="EMBL" id="SOFG01000011">
    <property type="protein sequence ID" value="TFB87261.1"/>
    <property type="molecule type" value="Genomic_DNA"/>
</dbReference>
<dbReference type="InterPro" id="IPR007627">
    <property type="entry name" value="RNA_pol_sigma70_r2"/>
</dbReference>
<dbReference type="RefSeq" id="WP_134534417.1">
    <property type="nucleotide sequence ID" value="NZ_SOFG01000011.1"/>
</dbReference>
<proteinExistence type="predicted"/>
<evidence type="ECO:0000313" key="6">
    <source>
        <dbReference type="Proteomes" id="UP000297608"/>
    </source>
</evidence>
<gene>
    <name evidence="5" type="ORF">E3O44_09045</name>
</gene>
<keyword evidence="6" id="KW-1185">Reference proteome</keyword>
<evidence type="ECO:0000256" key="1">
    <source>
        <dbReference type="ARBA" id="ARBA00023015"/>
    </source>
</evidence>
<dbReference type="PANTHER" id="PTHR43133">
    <property type="entry name" value="RNA POLYMERASE ECF-TYPE SIGMA FACTO"/>
    <property type="match status" value="1"/>
</dbReference>
<reference evidence="5 6" key="1">
    <citation type="submission" date="2019-03" db="EMBL/GenBank/DDBJ databases">
        <title>Genomics of glacier-inhabiting Cryobacterium strains.</title>
        <authorList>
            <person name="Liu Q."/>
            <person name="Xin Y.-H."/>
        </authorList>
    </citation>
    <scope>NUCLEOTIDE SEQUENCE [LARGE SCALE GENOMIC DNA]</scope>
    <source>
        <strain evidence="5 6">MDB2-B</strain>
    </source>
</reference>
<keyword evidence="2" id="KW-0731">Sigma factor</keyword>
<comment type="caution">
    <text evidence="5">The sequence shown here is derived from an EMBL/GenBank/DDBJ whole genome shotgun (WGS) entry which is preliminary data.</text>
</comment>